<dbReference type="Proteomes" id="UP000029738">
    <property type="component" value="Unassembled WGS sequence"/>
</dbReference>
<gene>
    <name evidence="2" type="ORF">DA73_0211145</name>
    <name evidence="1" type="ORF">DA73_0400037715</name>
</gene>
<dbReference type="RefSeq" id="WP_038085622.1">
    <property type="nucleotide sequence ID" value="NZ_JHEG04000001.1"/>
</dbReference>
<dbReference type="OrthoDB" id="5792616at2"/>
<evidence type="ECO:0000313" key="1">
    <source>
        <dbReference type="EMBL" id="KAF3890556.1"/>
    </source>
</evidence>
<dbReference type="STRING" id="1479485.DA73_0211145"/>
<protein>
    <recommendedName>
        <fullName evidence="4">Xylose isomerase-like TIM barrel domain-containing protein</fullName>
    </recommendedName>
</protein>
<dbReference type="EMBL" id="JHEG04000001">
    <property type="protein sequence ID" value="KAF3890556.1"/>
    <property type="molecule type" value="Genomic_DNA"/>
</dbReference>
<evidence type="ECO:0000313" key="3">
    <source>
        <dbReference type="Proteomes" id="UP000029738"/>
    </source>
</evidence>
<dbReference type="AlphaFoldDB" id="A0A0C1R8W2"/>
<name>A0A0C1R8W2_9CYAN</name>
<reference evidence="1" key="2">
    <citation type="submission" date="2019-11" db="EMBL/GenBank/DDBJ databases">
        <title>Improved Assembly of Tolypothrix boutellei genome.</title>
        <authorList>
            <person name="Sarangi A.N."/>
            <person name="Mukherjee M."/>
            <person name="Ghosh S."/>
            <person name="Singh D."/>
            <person name="Das A."/>
            <person name="Kant S."/>
            <person name="Prusty A."/>
            <person name="Tripathy S."/>
        </authorList>
    </citation>
    <scope>NUCLEOTIDE SEQUENCE</scope>
    <source>
        <strain evidence="1">VB521301</strain>
    </source>
</reference>
<organism evidence="2">
    <name type="scientific">Tolypothrix bouteillei VB521301</name>
    <dbReference type="NCBI Taxonomy" id="1479485"/>
    <lineage>
        <taxon>Bacteria</taxon>
        <taxon>Bacillati</taxon>
        <taxon>Cyanobacteriota</taxon>
        <taxon>Cyanophyceae</taxon>
        <taxon>Nostocales</taxon>
        <taxon>Tolypothrichaceae</taxon>
        <taxon>Tolypothrix</taxon>
    </lineage>
</organism>
<proteinExistence type="predicted"/>
<comment type="caution">
    <text evidence="2">The sequence shown here is derived from an EMBL/GenBank/DDBJ whole genome shotgun (WGS) entry which is preliminary data.</text>
</comment>
<sequence>MQSAAEELLSLGIGGLQLTPGLVPTEGFQDWLEEKQISVRTHHGFSWRRLRAKVWSDNGDCVVNSNSIHPPLKNHPCAKLWDSRVKLGDYHHLILETMYPEYCLGNGEEVAWAMDLGLQLAVDVSHVYIQLCQGAMSENVWRRLQEYEGLQELHVSSNTGSADIHQPITKDTFGLDWVKERSGDGIPVILECYLHKLSLAQRTEQVEQWN</sequence>
<reference evidence="2" key="1">
    <citation type="journal article" date="2015" name="Genome Announc.">
        <title>Draft Genome Sequence of Tolypothrix boutellei Strain VB521301.</title>
        <authorList>
            <person name="Chandrababunaidu M.M."/>
            <person name="Singh D."/>
            <person name="Sen D."/>
            <person name="Bhan S."/>
            <person name="Das S."/>
            <person name="Gupta A."/>
            <person name="Adhikary S.P."/>
            <person name="Tripathy S."/>
        </authorList>
    </citation>
    <scope>NUCLEOTIDE SEQUENCE</scope>
    <source>
        <strain evidence="2">VB521301</strain>
    </source>
</reference>
<accession>A0A0C1R8W2</accession>
<dbReference type="EMBL" id="JHEG02000037">
    <property type="protein sequence ID" value="KIE12128.1"/>
    <property type="molecule type" value="Genomic_DNA"/>
</dbReference>
<keyword evidence="3" id="KW-1185">Reference proteome</keyword>
<evidence type="ECO:0008006" key="4">
    <source>
        <dbReference type="Google" id="ProtNLM"/>
    </source>
</evidence>
<evidence type="ECO:0000313" key="2">
    <source>
        <dbReference type="EMBL" id="KIE12128.1"/>
    </source>
</evidence>